<dbReference type="AlphaFoldDB" id="A0A7R9AD67"/>
<dbReference type="SMART" id="SM00020">
    <property type="entry name" value="Tryp_SPc"/>
    <property type="match status" value="1"/>
</dbReference>
<feature type="domain" description="Peptidase S1" evidence="2">
    <location>
        <begin position="102"/>
        <end position="283"/>
    </location>
</feature>
<evidence type="ECO:0000256" key="1">
    <source>
        <dbReference type="SAM" id="MobiDB-lite"/>
    </source>
</evidence>
<reference evidence="3" key="1">
    <citation type="submission" date="2020-11" db="EMBL/GenBank/DDBJ databases">
        <authorList>
            <person name="Tran Van P."/>
        </authorList>
    </citation>
    <scope>NUCLEOTIDE SEQUENCE</scope>
</reference>
<evidence type="ECO:0000313" key="4">
    <source>
        <dbReference type="Proteomes" id="UP000677054"/>
    </source>
</evidence>
<dbReference type="PROSITE" id="PS50240">
    <property type="entry name" value="TRYPSIN_DOM"/>
    <property type="match status" value="1"/>
</dbReference>
<dbReference type="PANTHER" id="PTHR24260">
    <property type="match status" value="1"/>
</dbReference>
<dbReference type="InterPro" id="IPR033116">
    <property type="entry name" value="TRYPSIN_SER"/>
</dbReference>
<evidence type="ECO:0000259" key="2">
    <source>
        <dbReference type="PROSITE" id="PS50240"/>
    </source>
</evidence>
<evidence type="ECO:0000313" key="3">
    <source>
        <dbReference type="EMBL" id="CAD7251712.1"/>
    </source>
</evidence>
<keyword evidence="4" id="KW-1185">Reference proteome</keyword>
<dbReference type="Proteomes" id="UP000677054">
    <property type="component" value="Unassembled WGS sequence"/>
</dbReference>
<dbReference type="EMBL" id="LR903273">
    <property type="protein sequence ID" value="CAD7251712.1"/>
    <property type="molecule type" value="Genomic_DNA"/>
</dbReference>
<dbReference type="SUPFAM" id="SSF50494">
    <property type="entry name" value="Trypsin-like serine proteases"/>
    <property type="match status" value="1"/>
</dbReference>
<protein>
    <recommendedName>
        <fullName evidence="2">Peptidase S1 domain-containing protein</fullName>
    </recommendedName>
</protein>
<proteinExistence type="predicted"/>
<dbReference type="InterPro" id="IPR043504">
    <property type="entry name" value="Peptidase_S1_PA_chymotrypsin"/>
</dbReference>
<organism evidence="3">
    <name type="scientific">Darwinula stevensoni</name>
    <dbReference type="NCBI Taxonomy" id="69355"/>
    <lineage>
        <taxon>Eukaryota</taxon>
        <taxon>Metazoa</taxon>
        <taxon>Ecdysozoa</taxon>
        <taxon>Arthropoda</taxon>
        <taxon>Crustacea</taxon>
        <taxon>Oligostraca</taxon>
        <taxon>Ostracoda</taxon>
        <taxon>Podocopa</taxon>
        <taxon>Podocopida</taxon>
        <taxon>Darwinulocopina</taxon>
        <taxon>Darwinuloidea</taxon>
        <taxon>Darwinulidae</taxon>
        <taxon>Darwinula</taxon>
    </lineage>
</organism>
<dbReference type="PROSITE" id="PS00135">
    <property type="entry name" value="TRYPSIN_SER"/>
    <property type="match status" value="1"/>
</dbReference>
<dbReference type="PANTHER" id="PTHR24260:SF136">
    <property type="entry name" value="GH08193P-RELATED"/>
    <property type="match status" value="1"/>
</dbReference>
<dbReference type="InterPro" id="IPR009003">
    <property type="entry name" value="Peptidase_S1_PA"/>
</dbReference>
<feature type="compositionally biased region" description="Basic and acidic residues" evidence="1">
    <location>
        <begin position="40"/>
        <end position="57"/>
    </location>
</feature>
<dbReference type="OrthoDB" id="7863416at2759"/>
<dbReference type="InterPro" id="IPR001254">
    <property type="entry name" value="Trypsin_dom"/>
</dbReference>
<name>A0A7R9AD67_9CRUS</name>
<sequence length="284" mass="30434">MKSGRSSTSSMFSGDHDDVRTVDCSLDETNLAPLGVERLPGARDEKPRSGETERPDLQRAQYLHPKAAMFHATFQSKDPIGQFCVVPGPNTRAGGFPDIKGAATECPVFLVNPASSVTVSFGSADKTTGQTTTSTTIKYDTAFNTKNLENGHDIALVRLPTPLVFSPSIQPICFPTTDAVLGTTISACDQKAYGWGFIDSAGTIRTNFLQKLDVTVSSKVIPCSRRTDETIICGDSGGPLAVRYNDRAYVTGIASFVIKNCASGIAGYTRTSKYATWIQQQISG</sequence>
<dbReference type="Pfam" id="PF00089">
    <property type="entry name" value="Trypsin"/>
    <property type="match status" value="1"/>
</dbReference>
<dbReference type="GO" id="GO:0004252">
    <property type="term" value="F:serine-type endopeptidase activity"/>
    <property type="evidence" value="ECO:0007669"/>
    <property type="project" value="InterPro"/>
</dbReference>
<dbReference type="GO" id="GO:0006508">
    <property type="term" value="P:proteolysis"/>
    <property type="evidence" value="ECO:0007669"/>
    <property type="project" value="InterPro"/>
</dbReference>
<gene>
    <name evidence="3" type="ORF">DSTB1V02_LOCUS11474</name>
</gene>
<feature type="compositionally biased region" description="Low complexity" evidence="1">
    <location>
        <begin position="1"/>
        <end position="13"/>
    </location>
</feature>
<feature type="region of interest" description="Disordered" evidence="1">
    <location>
        <begin position="1"/>
        <end position="57"/>
    </location>
</feature>
<dbReference type="Gene3D" id="2.40.10.10">
    <property type="entry name" value="Trypsin-like serine proteases"/>
    <property type="match status" value="1"/>
</dbReference>
<dbReference type="InterPro" id="IPR051333">
    <property type="entry name" value="CLIP_Serine_Protease"/>
</dbReference>
<dbReference type="EMBL" id="CAJPEV010003756">
    <property type="protein sequence ID" value="CAG0900478.1"/>
    <property type="molecule type" value="Genomic_DNA"/>
</dbReference>
<accession>A0A7R9AD67</accession>